<sequence>MIRTKYRKYQKGKCRQNIYNCSLHFGRYAIQSCETGIVRAQTIEATRRVLSRKFRLSGSRAQIWIRICANVPITRKPTEVRMGKGKGNPAGWVARVSKGQILFEMDGVTLSNAQSAARYASHKLNVATKFVQWK</sequence>
<proteinExistence type="inferred from homology"/>
<dbReference type="PROSITE" id="PS00701">
    <property type="entry name" value="RIBOSOMAL_L16_2"/>
    <property type="match status" value="1"/>
</dbReference>
<dbReference type="EMBL" id="AF494279">
    <property type="protein sequence ID" value="AAM96613.1"/>
    <property type="molecule type" value="Genomic_DNA"/>
</dbReference>
<dbReference type="InterPro" id="IPR020798">
    <property type="entry name" value="Ribosomal_uL16_CS"/>
</dbReference>
<evidence type="ECO:0000256" key="5">
    <source>
        <dbReference type="ARBA" id="ARBA00023274"/>
    </source>
</evidence>
<dbReference type="GO" id="GO:0005762">
    <property type="term" value="C:mitochondrial large ribosomal subunit"/>
    <property type="evidence" value="ECO:0007669"/>
    <property type="project" value="TreeGrafter"/>
</dbReference>
<evidence type="ECO:0000256" key="6">
    <source>
        <dbReference type="ARBA" id="ARBA00035302"/>
    </source>
</evidence>
<geneLocation type="mitochondrion" evidence="9"/>
<organism evidence="9">
    <name type="scientific">Chaetosphaeridium globosum</name>
    <name type="common">Charophycean green alga</name>
    <name type="synonym">Herposteiron globosum</name>
    <dbReference type="NCBI Taxonomy" id="96477"/>
    <lineage>
        <taxon>Eukaryota</taxon>
        <taxon>Viridiplantae</taxon>
        <taxon>Streptophyta</taxon>
        <taxon>Coleochaetophyceae</taxon>
        <taxon>Coleochaetales</taxon>
        <taxon>Chaetosphaeridiaceae</taxon>
        <taxon>Chaetosphaeridium</taxon>
    </lineage>
</organism>
<evidence type="ECO:0000256" key="1">
    <source>
        <dbReference type="ARBA" id="ARBA00004173"/>
    </source>
</evidence>
<gene>
    <name evidence="9" type="primary">rpl16</name>
</gene>
<dbReference type="GeneID" id="860609"/>
<keyword evidence="4 9" id="KW-0496">Mitochondrion</keyword>
<dbReference type="InterPro" id="IPR047873">
    <property type="entry name" value="Ribosomal_uL16"/>
</dbReference>
<dbReference type="Pfam" id="PF00252">
    <property type="entry name" value="Ribosomal_L16"/>
    <property type="match status" value="1"/>
</dbReference>
<dbReference type="PANTHER" id="PTHR12220">
    <property type="entry name" value="50S/60S RIBOSOMAL PROTEIN L16"/>
    <property type="match status" value="1"/>
</dbReference>
<dbReference type="SUPFAM" id="SSF54686">
    <property type="entry name" value="Ribosomal protein L16p/L10e"/>
    <property type="match status" value="1"/>
</dbReference>
<evidence type="ECO:0000256" key="4">
    <source>
        <dbReference type="ARBA" id="ARBA00023128"/>
    </source>
</evidence>
<dbReference type="InterPro" id="IPR000114">
    <property type="entry name" value="Ribosomal_uL16_bact-type"/>
</dbReference>
<dbReference type="GO" id="GO:0003735">
    <property type="term" value="F:structural constituent of ribosome"/>
    <property type="evidence" value="ECO:0007669"/>
    <property type="project" value="InterPro"/>
</dbReference>
<keyword evidence="3 8" id="KW-0689">Ribosomal protein</keyword>
<dbReference type="Gene3D" id="3.90.1170.10">
    <property type="entry name" value="Ribosomal protein L10e/L16"/>
    <property type="match status" value="1"/>
</dbReference>
<dbReference type="CDD" id="cd01433">
    <property type="entry name" value="Ribosomal_L16_L10e"/>
    <property type="match status" value="1"/>
</dbReference>
<evidence type="ECO:0000256" key="2">
    <source>
        <dbReference type="ARBA" id="ARBA00008931"/>
    </source>
</evidence>
<dbReference type="PRINTS" id="PR00060">
    <property type="entry name" value="RIBOSOMALL16"/>
</dbReference>
<dbReference type="NCBIfam" id="TIGR01164">
    <property type="entry name" value="rplP_bact"/>
    <property type="match status" value="1"/>
</dbReference>
<evidence type="ECO:0000313" key="9">
    <source>
        <dbReference type="EMBL" id="AAM96613.1"/>
    </source>
</evidence>
<name>Q8M1G1_CHAGL</name>
<evidence type="ECO:0000256" key="3">
    <source>
        <dbReference type="ARBA" id="ARBA00022980"/>
    </source>
</evidence>
<dbReference type="GO" id="GO:0032543">
    <property type="term" value="P:mitochondrial translation"/>
    <property type="evidence" value="ECO:0007669"/>
    <property type="project" value="TreeGrafter"/>
</dbReference>
<dbReference type="GO" id="GO:0019843">
    <property type="term" value="F:rRNA binding"/>
    <property type="evidence" value="ECO:0007669"/>
    <property type="project" value="InterPro"/>
</dbReference>
<comment type="similarity">
    <text evidence="2 8">Belongs to the universal ribosomal protein uL16 family.</text>
</comment>
<evidence type="ECO:0000256" key="8">
    <source>
        <dbReference type="RuleBase" id="RU004413"/>
    </source>
</evidence>
<dbReference type="InterPro" id="IPR036920">
    <property type="entry name" value="Ribosomal_uL16_sf"/>
</dbReference>
<dbReference type="RefSeq" id="NP_689360.1">
    <property type="nucleotide sequence ID" value="NC_004118.1"/>
</dbReference>
<accession>Q8M1G1</accession>
<comment type="subcellular location">
    <subcellularLocation>
        <location evidence="1">Mitochondrion</location>
    </subcellularLocation>
</comment>
<evidence type="ECO:0000256" key="7">
    <source>
        <dbReference type="ARBA" id="ARBA00042582"/>
    </source>
</evidence>
<protein>
    <recommendedName>
        <fullName evidence="6">Large ribosomal subunit protein uL16m</fullName>
    </recommendedName>
    <alternativeName>
        <fullName evidence="7">60S ribosomal protein L16, mitochondrial</fullName>
    </alternativeName>
</protein>
<dbReference type="InterPro" id="IPR016180">
    <property type="entry name" value="Ribosomal_uL16_dom"/>
</dbReference>
<dbReference type="AlphaFoldDB" id="Q8M1G1"/>
<keyword evidence="5 8" id="KW-0687">Ribonucleoprotein</keyword>
<dbReference type="PANTHER" id="PTHR12220:SF24">
    <property type="entry name" value="LARGE RIBOSOMAL SUBUNIT PROTEIN UL16M"/>
    <property type="match status" value="1"/>
</dbReference>
<reference evidence="9" key="1">
    <citation type="journal article" date="2002" name="Proc. Natl. Acad. Sci. U.S.A.">
        <title>The chloroplast and mitochondrial genome sequences of the charophyte Chaetosphaeridium globosum: insights into the timing of the events that restructured organelle DNAs within the green algal lineage that led to land plants.</title>
        <authorList>
            <person name="Turmel M."/>
            <person name="Otis C."/>
            <person name="Lemieux C."/>
        </authorList>
    </citation>
    <scope>NUCLEOTIDE SEQUENCE</scope>
</reference>